<sequence>MAAHDLSLHLTREREMLELLLFKLDVQQMLLATGRTRWVPQTAKEIERVIALMPPLALTRDTLVVSVAKEWGNPEAKTLRELIDVAPTDAWREVMDGHLTAMVDLAAEISELKKINEQRLRTAIRVTQETIAGLGVATGEYDQAGDVVRGGGEAVILDTRV</sequence>
<name>A0ABP5AL69_9MICO</name>
<dbReference type="RefSeq" id="WP_248145441.1">
    <property type="nucleotide sequence ID" value="NZ_BAAAOF010000002.1"/>
</dbReference>
<dbReference type="InterPro" id="IPR007809">
    <property type="entry name" value="FlgN-like"/>
</dbReference>
<organism evidence="2 3">
    <name type="scientific">Microbacterium aoyamense</name>
    <dbReference type="NCBI Taxonomy" id="344166"/>
    <lineage>
        <taxon>Bacteria</taxon>
        <taxon>Bacillati</taxon>
        <taxon>Actinomycetota</taxon>
        <taxon>Actinomycetes</taxon>
        <taxon>Micrococcales</taxon>
        <taxon>Microbacteriaceae</taxon>
        <taxon>Microbacterium</taxon>
    </lineage>
</organism>
<accession>A0ABP5AL69</accession>
<keyword evidence="1" id="KW-1005">Bacterial flagellum biogenesis</keyword>
<gene>
    <name evidence="2" type="ORF">GCM10009775_06790</name>
</gene>
<dbReference type="SUPFAM" id="SSF140566">
    <property type="entry name" value="FlgN-like"/>
    <property type="match status" value="1"/>
</dbReference>
<evidence type="ECO:0008006" key="4">
    <source>
        <dbReference type="Google" id="ProtNLM"/>
    </source>
</evidence>
<evidence type="ECO:0000313" key="3">
    <source>
        <dbReference type="Proteomes" id="UP001501343"/>
    </source>
</evidence>
<dbReference type="InterPro" id="IPR036679">
    <property type="entry name" value="FlgN-like_sf"/>
</dbReference>
<keyword evidence="3" id="KW-1185">Reference proteome</keyword>
<dbReference type="EMBL" id="BAAAOF010000002">
    <property type="protein sequence ID" value="GAA1916996.1"/>
    <property type="molecule type" value="Genomic_DNA"/>
</dbReference>
<dbReference type="Gene3D" id="1.20.58.300">
    <property type="entry name" value="FlgN-like"/>
    <property type="match status" value="1"/>
</dbReference>
<dbReference type="Pfam" id="PF05130">
    <property type="entry name" value="FlgN"/>
    <property type="match status" value="1"/>
</dbReference>
<evidence type="ECO:0000256" key="1">
    <source>
        <dbReference type="ARBA" id="ARBA00022795"/>
    </source>
</evidence>
<protein>
    <recommendedName>
        <fullName evidence="4">FlgN protein</fullName>
    </recommendedName>
</protein>
<reference evidence="3" key="1">
    <citation type="journal article" date="2019" name="Int. J. Syst. Evol. Microbiol.">
        <title>The Global Catalogue of Microorganisms (GCM) 10K type strain sequencing project: providing services to taxonomists for standard genome sequencing and annotation.</title>
        <authorList>
            <consortium name="The Broad Institute Genomics Platform"/>
            <consortium name="The Broad Institute Genome Sequencing Center for Infectious Disease"/>
            <person name="Wu L."/>
            <person name="Ma J."/>
        </authorList>
    </citation>
    <scope>NUCLEOTIDE SEQUENCE [LARGE SCALE GENOMIC DNA]</scope>
    <source>
        <strain evidence="3">JCM 14900</strain>
    </source>
</reference>
<evidence type="ECO:0000313" key="2">
    <source>
        <dbReference type="EMBL" id="GAA1916996.1"/>
    </source>
</evidence>
<dbReference type="Proteomes" id="UP001501343">
    <property type="component" value="Unassembled WGS sequence"/>
</dbReference>
<comment type="caution">
    <text evidence="2">The sequence shown here is derived from an EMBL/GenBank/DDBJ whole genome shotgun (WGS) entry which is preliminary data.</text>
</comment>
<proteinExistence type="predicted"/>